<proteinExistence type="predicted"/>
<sequence>MSHKKEFDWFDHDKNRKLLWKLLWGTCALTVIAEAFVHVHPHFSFDGIFGFSALLGFASCSVLIILAKLLGLVLKVREDYYDR</sequence>
<feature type="transmembrane region" description="Helical" evidence="1">
    <location>
        <begin position="51"/>
        <end position="74"/>
    </location>
</feature>
<keyword evidence="1" id="KW-1133">Transmembrane helix</keyword>
<keyword evidence="3" id="KW-1185">Reference proteome</keyword>
<gene>
    <name evidence="2" type="ORF">DFE_1297</name>
</gene>
<reference evidence="2 3" key="1">
    <citation type="journal article" date="2018" name="Sci. Adv.">
        <title>Multi-heme cytochromes provide a pathway for survival in energy-limited environments.</title>
        <authorList>
            <person name="Deng X."/>
            <person name="Dohmae N."/>
            <person name="Nealson K.H."/>
            <person name="Hashimoto K."/>
            <person name="Okamoto A."/>
        </authorList>
    </citation>
    <scope>NUCLEOTIDE SEQUENCE [LARGE SCALE GENOMIC DNA]</scope>
    <source>
        <strain evidence="2 3">IS5</strain>
    </source>
</reference>
<dbReference type="KEGG" id="dfl:DFE_1297"/>
<keyword evidence="1" id="KW-0812">Transmembrane</keyword>
<organism evidence="2 3">
    <name type="scientific">Desulfovibrio ferrophilus</name>
    <dbReference type="NCBI Taxonomy" id="241368"/>
    <lineage>
        <taxon>Bacteria</taxon>
        <taxon>Pseudomonadati</taxon>
        <taxon>Thermodesulfobacteriota</taxon>
        <taxon>Desulfovibrionia</taxon>
        <taxon>Desulfovibrionales</taxon>
        <taxon>Desulfovibrionaceae</taxon>
        <taxon>Desulfovibrio</taxon>
    </lineage>
</organism>
<evidence type="ECO:0000313" key="2">
    <source>
        <dbReference type="EMBL" id="BBD08023.1"/>
    </source>
</evidence>
<feature type="transmembrane region" description="Helical" evidence="1">
    <location>
        <begin position="21"/>
        <end position="39"/>
    </location>
</feature>
<protein>
    <submittedName>
        <fullName evidence="2">Uncharacterized protein</fullName>
    </submittedName>
</protein>
<accession>A0A2Z6AXU9</accession>
<dbReference type="OrthoDB" id="282116at2"/>
<dbReference type="AlphaFoldDB" id="A0A2Z6AXU9"/>
<dbReference type="Proteomes" id="UP000269883">
    <property type="component" value="Chromosome"/>
</dbReference>
<dbReference type="RefSeq" id="WP_126377778.1">
    <property type="nucleotide sequence ID" value="NZ_AP017378.1"/>
</dbReference>
<name>A0A2Z6AXU9_9BACT</name>
<keyword evidence="1" id="KW-0472">Membrane</keyword>
<dbReference type="EMBL" id="AP017378">
    <property type="protein sequence ID" value="BBD08023.1"/>
    <property type="molecule type" value="Genomic_DNA"/>
</dbReference>
<evidence type="ECO:0000313" key="3">
    <source>
        <dbReference type="Proteomes" id="UP000269883"/>
    </source>
</evidence>
<evidence type="ECO:0000256" key="1">
    <source>
        <dbReference type="SAM" id="Phobius"/>
    </source>
</evidence>